<dbReference type="RefSeq" id="WP_073499910.1">
    <property type="nucleotide sequence ID" value="NZ_MPOH02000007.1"/>
</dbReference>
<reference evidence="1 2" key="2">
    <citation type="submission" date="2017-02" db="EMBL/GenBank/DDBJ databases">
        <title>Draft genome sequence of Streptomyces phaeoluteigriseus type strain DSM41896.</title>
        <authorList>
            <person name="Salih T.S."/>
            <person name="Algora Gallardo L."/>
            <person name="Melo Santos T."/>
            <person name="Filgueira Martinez S."/>
            <person name="Herron P.R."/>
        </authorList>
    </citation>
    <scope>NUCLEOTIDE SEQUENCE [LARGE SCALE GENOMIC DNA]</scope>
    <source>
        <strain evidence="1 2">DSM 41896</strain>
    </source>
</reference>
<dbReference type="STRING" id="114686.BM536_006955"/>
<dbReference type="OrthoDB" id="9957186at2"/>
<comment type="caution">
    <text evidence="1">The sequence shown here is derived from an EMBL/GenBank/DDBJ whole genome shotgun (WGS) entry which is preliminary data.</text>
</comment>
<name>A0A1V6MWL2_9ACTN</name>
<organism evidence="1 2">
    <name type="scientific">Streptomyces phaeoluteigriseus</name>
    <dbReference type="NCBI Taxonomy" id="114686"/>
    <lineage>
        <taxon>Bacteria</taxon>
        <taxon>Bacillati</taxon>
        <taxon>Actinomycetota</taxon>
        <taxon>Actinomycetes</taxon>
        <taxon>Kitasatosporales</taxon>
        <taxon>Streptomycetaceae</taxon>
        <taxon>Streptomyces</taxon>
        <taxon>Streptomyces aurantiacus group</taxon>
    </lineage>
</organism>
<dbReference type="EMBL" id="MPOH02000007">
    <property type="protein sequence ID" value="OQD56850.1"/>
    <property type="molecule type" value="Genomic_DNA"/>
</dbReference>
<proteinExistence type="predicted"/>
<protein>
    <submittedName>
        <fullName evidence="1">Uncharacterized protein</fullName>
    </submittedName>
</protein>
<reference evidence="2" key="1">
    <citation type="submission" date="2016-11" db="EMBL/GenBank/DDBJ databases">
        <authorList>
            <person name="Schniete J.K."/>
            <person name="Salih T."/>
            <person name="Algora Gallardo L."/>
            <person name="Martinez Fernandez S."/>
            <person name="Herron P.R."/>
        </authorList>
    </citation>
    <scope>NUCLEOTIDE SEQUENCE [LARGE SCALE GENOMIC DNA]</scope>
    <source>
        <strain evidence="2">DSM 41896</strain>
    </source>
</reference>
<gene>
    <name evidence="1" type="ORF">BM536_006955</name>
</gene>
<dbReference type="Proteomes" id="UP000184286">
    <property type="component" value="Unassembled WGS sequence"/>
</dbReference>
<accession>A0A1V6MWL2</accession>
<evidence type="ECO:0000313" key="2">
    <source>
        <dbReference type="Proteomes" id="UP000184286"/>
    </source>
</evidence>
<evidence type="ECO:0000313" key="1">
    <source>
        <dbReference type="EMBL" id="OQD56850.1"/>
    </source>
</evidence>
<dbReference type="AlphaFoldDB" id="A0A1V6MWL2"/>
<sequence>MTSEQSPSLSAALLSLLEGDGRDPLDRIDDMVEALDRAILRDVLHDVSHGMAAQTLARAVIALGSPLLQHTNLPQIALTLEAARAYADSPDDKTKQAYLERATHSYPYGPGDGHLGLDDRGCEPGSGCTSGAGTLRQTANALGGDTALHALAAALSPWLHAHPD</sequence>